<sequence length="313" mass="33434">MTNPGVPTPSEENIPASVRGAMDLSQTVSAQTPSSESQASAPSEPSWRFDVESAEDFQKYVQLSSQGAVIFVMWADHSPASKDTLATLERIINTAGGNLLLAAVDTNKHPEIGQAFQIQGVPAAVAVINGQPAPMFNSQVTEEQMLQVLQQVLQVAAQQQLPGGFEPNVADEDEKPLPPLHQKAVDAIDAGDYEGARVAYQQALNENPGDKDAKIGLAQVGLLERVSGLNLADERQKAAADSTDVQAALNVADLDVTGGHVEDAFNRLISLFKVVDADTKNVVRQRLLDLFEVVGSADPRVTKARADLMMAIF</sequence>
<evidence type="ECO:0000313" key="4">
    <source>
        <dbReference type="Proteomes" id="UP000516404"/>
    </source>
</evidence>
<dbReference type="Proteomes" id="UP000516404">
    <property type="component" value="Chromosome"/>
</dbReference>
<reference evidence="3 4" key="1">
    <citation type="submission" date="2020-09" db="EMBL/GenBank/DDBJ databases">
        <title>Investigation of environmental microbes.</title>
        <authorList>
            <person name="Ou Y."/>
            <person name="Kang Q."/>
        </authorList>
    </citation>
    <scope>NUCLEOTIDE SEQUENCE [LARGE SCALE GENOMIC DNA]</scope>
    <source>
        <strain evidence="3 4">KJZ-14</strain>
    </source>
</reference>
<dbReference type="RefSeq" id="WP_190725199.1">
    <property type="nucleotide sequence ID" value="NZ_CP061539.1"/>
</dbReference>
<protein>
    <submittedName>
        <fullName evidence="3">Tetratricopeptide repeat protein</fullName>
    </submittedName>
</protein>
<dbReference type="EMBL" id="CP061539">
    <property type="protein sequence ID" value="QNV38564.1"/>
    <property type="molecule type" value="Genomic_DNA"/>
</dbReference>
<dbReference type="Pfam" id="PF14561">
    <property type="entry name" value="TPR_20"/>
    <property type="match status" value="1"/>
</dbReference>
<dbReference type="GeneID" id="96623526"/>
<proteinExistence type="predicted"/>
<dbReference type="SUPFAM" id="SSF48452">
    <property type="entry name" value="TPR-like"/>
    <property type="match status" value="1"/>
</dbReference>
<dbReference type="InterPro" id="IPR036249">
    <property type="entry name" value="Thioredoxin-like_sf"/>
</dbReference>
<evidence type="ECO:0000259" key="2">
    <source>
        <dbReference type="PROSITE" id="PS51352"/>
    </source>
</evidence>
<feature type="compositionally biased region" description="Low complexity" evidence="1">
    <location>
        <begin position="29"/>
        <end position="46"/>
    </location>
</feature>
<name>A0A7H2BFW8_9MICC</name>
<dbReference type="Pfam" id="PF14559">
    <property type="entry name" value="TPR_19"/>
    <property type="match status" value="1"/>
</dbReference>
<dbReference type="InterPro" id="IPR013766">
    <property type="entry name" value="Thioredoxin_domain"/>
</dbReference>
<feature type="domain" description="Thioredoxin" evidence="2">
    <location>
        <begin position="26"/>
        <end position="154"/>
    </location>
</feature>
<dbReference type="KEGG" id="rter:IDM49_04705"/>
<gene>
    <name evidence="3" type="ORF">IDM49_04705</name>
</gene>
<dbReference type="Gene3D" id="1.25.40.10">
    <property type="entry name" value="Tetratricopeptide repeat domain"/>
    <property type="match status" value="1"/>
</dbReference>
<dbReference type="SUPFAM" id="SSF52833">
    <property type="entry name" value="Thioredoxin-like"/>
    <property type="match status" value="1"/>
</dbReference>
<evidence type="ECO:0000256" key="1">
    <source>
        <dbReference type="SAM" id="MobiDB-lite"/>
    </source>
</evidence>
<dbReference type="Pfam" id="PF00085">
    <property type="entry name" value="Thioredoxin"/>
    <property type="match status" value="1"/>
</dbReference>
<dbReference type="AlphaFoldDB" id="A0A7H2BFW8"/>
<dbReference type="InterPro" id="IPR011990">
    <property type="entry name" value="TPR-like_helical_dom_sf"/>
</dbReference>
<evidence type="ECO:0000313" key="3">
    <source>
        <dbReference type="EMBL" id="QNV38564.1"/>
    </source>
</evidence>
<accession>A0A7H2BFW8</accession>
<dbReference type="PROSITE" id="PS51352">
    <property type="entry name" value="THIOREDOXIN_2"/>
    <property type="match status" value="1"/>
</dbReference>
<organism evidence="3 4">
    <name type="scientific">Rothia terrae</name>
    <dbReference type="NCBI Taxonomy" id="396015"/>
    <lineage>
        <taxon>Bacteria</taxon>
        <taxon>Bacillati</taxon>
        <taxon>Actinomycetota</taxon>
        <taxon>Actinomycetes</taxon>
        <taxon>Micrococcales</taxon>
        <taxon>Micrococcaceae</taxon>
        <taxon>Rothia</taxon>
    </lineage>
</organism>
<dbReference type="Gene3D" id="3.40.30.10">
    <property type="entry name" value="Glutaredoxin"/>
    <property type="match status" value="1"/>
</dbReference>
<dbReference type="CDD" id="cd02956">
    <property type="entry name" value="ybbN"/>
    <property type="match status" value="1"/>
</dbReference>
<dbReference type="GO" id="GO:0006950">
    <property type="term" value="P:response to stress"/>
    <property type="evidence" value="ECO:0007669"/>
    <property type="project" value="UniProtKB-ARBA"/>
</dbReference>
<feature type="region of interest" description="Disordered" evidence="1">
    <location>
        <begin position="1"/>
        <end position="47"/>
    </location>
</feature>
<keyword evidence="4" id="KW-1185">Reference proteome</keyword>